<gene>
    <name evidence="3" type="ORF">IEN85_05920</name>
</gene>
<sequence>MKKFVEHRSVFLFWVLVLTVFILISGFTAVRFSVTKRGLDKDLERRAENVALRIVDAISPTIWDIYRKSDHREYSAEVSSAVLDSEFRDTFVLGVVVYGNFGHVYMGRFRDGEALVGYNEALEKRIQSEADLSFYEAIKNGPMTIGNVRVYLSSRENRNLIRNTLLIDVAEALSVSVLIVACLFFILRKALIAPMRELSIASHVIESLREAVVVTDRKGVVVDVNPFFCRMFERRKGAMVGKPLDLSVESSESVDTLLSIWNGTSKDRVWSGEARVSLEGKRGQVCLCQCLACDVGRPGF</sequence>
<dbReference type="RefSeq" id="WP_191616143.1">
    <property type="nucleotide sequence ID" value="NZ_JACYFG010000006.1"/>
</dbReference>
<evidence type="ECO:0000313" key="4">
    <source>
        <dbReference type="Proteomes" id="UP000622317"/>
    </source>
</evidence>
<evidence type="ECO:0000313" key="3">
    <source>
        <dbReference type="EMBL" id="MBD5779022.1"/>
    </source>
</evidence>
<accession>A0A927IEG5</accession>
<dbReference type="GO" id="GO:0006355">
    <property type="term" value="P:regulation of DNA-templated transcription"/>
    <property type="evidence" value="ECO:0007669"/>
    <property type="project" value="InterPro"/>
</dbReference>
<dbReference type="Pfam" id="PF00989">
    <property type="entry name" value="PAS"/>
    <property type="match status" value="1"/>
</dbReference>
<evidence type="ECO:0000256" key="1">
    <source>
        <dbReference type="SAM" id="Phobius"/>
    </source>
</evidence>
<dbReference type="Proteomes" id="UP000622317">
    <property type="component" value="Unassembled WGS sequence"/>
</dbReference>
<keyword evidence="1" id="KW-0812">Transmembrane</keyword>
<dbReference type="InterPro" id="IPR013767">
    <property type="entry name" value="PAS_fold"/>
</dbReference>
<protein>
    <submittedName>
        <fullName evidence="3">PAS domain-containing protein</fullName>
    </submittedName>
</protein>
<reference evidence="3" key="1">
    <citation type="submission" date="2020-09" db="EMBL/GenBank/DDBJ databases">
        <title>Pelagicoccus enzymogenes sp. nov. with an EPS production, isolated from marine sediment.</title>
        <authorList>
            <person name="Feng X."/>
        </authorList>
    </citation>
    <scope>NUCLEOTIDE SEQUENCE</scope>
    <source>
        <strain evidence="3">NFK12</strain>
    </source>
</reference>
<name>A0A927IEG5_9BACT</name>
<organism evidence="3 4">
    <name type="scientific">Pelagicoccus enzymogenes</name>
    <dbReference type="NCBI Taxonomy" id="2773457"/>
    <lineage>
        <taxon>Bacteria</taxon>
        <taxon>Pseudomonadati</taxon>
        <taxon>Verrucomicrobiota</taxon>
        <taxon>Opitutia</taxon>
        <taxon>Puniceicoccales</taxon>
        <taxon>Pelagicoccaceae</taxon>
        <taxon>Pelagicoccus</taxon>
    </lineage>
</organism>
<feature type="domain" description="PAS fold" evidence="2">
    <location>
        <begin position="203"/>
        <end position="255"/>
    </location>
</feature>
<evidence type="ECO:0000259" key="2">
    <source>
        <dbReference type="Pfam" id="PF00989"/>
    </source>
</evidence>
<dbReference type="EMBL" id="JACYFG010000006">
    <property type="protein sequence ID" value="MBD5779022.1"/>
    <property type="molecule type" value="Genomic_DNA"/>
</dbReference>
<dbReference type="InterPro" id="IPR035965">
    <property type="entry name" value="PAS-like_dom_sf"/>
</dbReference>
<keyword evidence="1" id="KW-1133">Transmembrane helix</keyword>
<keyword evidence="1" id="KW-0472">Membrane</keyword>
<feature type="transmembrane region" description="Helical" evidence="1">
    <location>
        <begin position="165"/>
        <end position="187"/>
    </location>
</feature>
<comment type="caution">
    <text evidence="3">The sequence shown here is derived from an EMBL/GenBank/DDBJ whole genome shotgun (WGS) entry which is preliminary data.</text>
</comment>
<dbReference type="Gene3D" id="3.30.450.20">
    <property type="entry name" value="PAS domain"/>
    <property type="match status" value="1"/>
</dbReference>
<keyword evidence="4" id="KW-1185">Reference proteome</keyword>
<feature type="transmembrane region" description="Helical" evidence="1">
    <location>
        <begin position="12"/>
        <end position="34"/>
    </location>
</feature>
<dbReference type="AlphaFoldDB" id="A0A927IEG5"/>
<proteinExistence type="predicted"/>
<dbReference type="SUPFAM" id="SSF55785">
    <property type="entry name" value="PYP-like sensor domain (PAS domain)"/>
    <property type="match status" value="1"/>
</dbReference>